<reference evidence="4 5" key="2">
    <citation type="journal article" date="2011" name="Stand. Genomic Sci.">
        <title>Complete genome sequence of Tsukamurella paurometabola type strain (no. 33).</title>
        <authorList>
            <person name="Munk A.C."/>
            <person name="Lapidus A."/>
            <person name="Lucas S."/>
            <person name="Nolan M."/>
            <person name="Tice H."/>
            <person name="Cheng J.F."/>
            <person name="Del Rio T.G."/>
            <person name="Goodwin L."/>
            <person name="Pitluck S."/>
            <person name="Liolios K."/>
            <person name="Huntemann M."/>
            <person name="Ivanova N."/>
            <person name="Mavromatis K."/>
            <person name="Mikhailova N."/>
            <person name="Pati A."/>
            <person name="Chen A."/>
            <person name="Palaniappan K."/>
            <person name="Tapia R."/>
            <person name="Han C."/>
            <person name="Land M."/>
            <person name="Hauser L."/>
            <person name="Chang Y.J."/>
            <person name="Jeffries C.D."/>
            <person name="Brettin T."/>
            <person name="Yasawong M."/>
            <person name="Brambilla E.M."/>
            <person name="Rohde M."/>
            <person name="Sikorski J."/>
            <person name="Goker M."/>
            <person name="Detter J.C."/>
            <person name="Woyke T."/>
            <person name="Bristow J."/>
            <person name="Eisen J.A."/>
            <person name="Markowitz V."/>
            <person name="Hugenholtz P."/>
            <person name="Kyrpides N.C."/>
            <person name="Klenk H.P."/>
        </authorList>
    </citation>
    <scope>NUCLEOTIDE SEQUENCE [LARGE SCALE GENOMIC DNA]</scope>
    <source>
        <strain evidence="5">ATCC 8368 / DSM 20162 / CCUG 35730 / CIP 100753 / JCM 10117 / KCTC 9821 / NBRC 16120 / NCIMB 702349 / NCTC 13040</strain>
    </source>
</reference>
<organism evidence="4 5">
    <name type="scientific">Tsukamurella paurometabola (strain ATCC 8368 / DSM 20162 / CCUG 35730 / CIP 100753 / JCM 10117 / KCTC 9821 / NBRC 16120 / NCIMB 702349 / NCTC 13040)</name>
    <name type="common">Corynebacterium paurometabolum</name>
    <dbReference type="NCBI Taxonomy" id="521096"/>
    <lineage>
        <taxon>Bacteria</taxon>
        <taxon>Bacillati</taxon>
        <taxon>Actinomycetota</taxon>
        <taxon>Actinomycetes</taxon>
        <taxon>Mycobacteriales</taxon>
        <taxon>Tsukamurellaceae</taxon>
        <taxon>Tsukamurella</taxon>
    </lineage>
</organism>
<accession>D5UQ69</accession>
<dbReference type="EMBL" id="CP001966">
    <property type="protein sequence ID" value="ADG78839.1"/>
    <property type="molecule type" value="Genomic_DNA"/>
</dbReference>
<dbReference type="InterPro" id="IPR036291">
    <property type="entry name" value="NAD(P)-bd_dom_sf"/>
</dbReference>
<dbReference type="STRING" id="521096.Tpau_2230"/>
<dbReference type="InterPro" id="IPR002347">
    <property type="entry name" value="SDR_fam"/>
</dbReference>
<dbReference type="Gene3D" id="3.40.50.720">
    <property type="entry name" value="NAD(P)-binding Rossmann-like Domain"/>
    <property type="match status" value="1"/>
</dbReference>
<dbReference type="CDD" id="cd05233">
    <property type="entry name" value="SDR_c"/>
    <property type="match status" value="1"/>
</dbReference>
<evidence type="ECO:0000259" key="3">
    <source>
        <dbReference type="SMART" id="SM00822"/>
    </source>
</evidence>
<evidence type="ECO:0000313" key="5">
    <source>
        <dbReference type="Proteomes" id="UP000001213"/>
    </source>
</evidence>
<dbReference type="Pfam" id="PF13561">
    <property type="entry name" value="adh_short_C2"/>
    <property type="match status" value="1"/>
</dbReference>
<dbReference type="GO" id="GO:0016491">
    <property type="term" value="F:oxidoreductase activity"/>
    <property type="evidence" value="ECO:0007669"/>
    <property type="project" value="UniProtKB-KW"/>
</dbReference>
<feature type="domain" description="Ketoreductase" evidence="3">
    <location>
        <begin position="3"/>
        <end position="185"/>
    </location>
</feature>
<dbReference type="PRINTS" id="PR00081">
    <property type="entry name" value="GDHRDH"/>
</dbReference>
<dbReference type="InterPro" id="IPR020904">
    <property type="entry name" value="Sc_DH/Rdtase_CS"/>
</dbReference>
<dbReference type="SUPFAM" id="SSF51735">
    <property type="entry name" value="NAD(P)-binding Rossmann-fold domains"/>
    <property type="match status" value="1"/>
</dbReference>
<name>D5UQ69_TSUPD</name>
<dbReference type="AlphaFoldDB" id="D5UQ69"/>
<dbReference type="InterPro" id="IPR057326">
    <property type="entry name" value="KR_dom"/>
</dbReference>
<sequence length="241" mass="24938">MRRVALITGASGSIGAALARRLAPEYDLALHGGSDGARLAVCSADCREAGAKVTEHIADLEDSDTAAGLIDGVLGAHGRLDALVHNAAHAESDKLHRLSRETWRKAFAVNVDALYEYLHHGGRRMTEGGRVITISSANVRFGLPGSAAYTASKAAADALTGVAAAELGRRGVTCNTVELGVVDNALSRRTTPPEMLDLIAARTAVGRNGTPDDVVGIIAFLLSPAAAWITGTTIPVDGGLR</sequence>
<evidence type="ECO:0000256" key="2">
    <source>
        <dbReference type="ARBA" id="ARBA00023002"/>
    </source>
</evidence>
<protein>
    <submittedName>
        <fullName evidence="4">Short-chain dehydrogenase/reductase SDR</fullName>
    </submittedName>
</protein>
<proteinExistence type="inferred from homology"/>
<reference evidence="5" key="1">
    <citation type="submission" date="2010-03" db="EMBL/GenBank/DDBJ databases">
        <title>The complete chromosome of Tsukamurella paurometabola DSM 20162.</title>
        <authorList>
            <consortium name="US DOE Joint Genome Institute (JGI-PGF)"/>
            <person name="Lucas S."/>
            <person name="Copeland A."/>
            <person name="Lapidus A."/>
            <person name="Glavina del Rio T."/>
            <person name="Dalin E."/>
            <person name="Tice H."/>
            <person name="Bruce D."/>
            <person name="Goodwin L."/>
            <person name="Pitluck S."/>
            <person name="Kyrpides N."/>
            <person name="Mavromatis K."/>
            <person name="Ivanova N."/>
            <person name="Mikhailova N."/>
            <person name="Munk A.C."/>
            <person name="Brettin T."/>
            <person name="Detter J.C."/>
            <person name="Tapia R."/>
            <person name="Han C."/>
            <person name="Larimer F."/>
            <person name="Land M."/>
            <person name="Hauser L."/>
            <person name="Markowitz V."/>
            <person name="Cheng J.-F."/>
            <person name="Hugenholtz P."/>
            <person name="Woyke T."/>
            <person name="Wu D."/>
            <person name="Jando M."/>
            <person name="Brambilla E."/>
            <person name="Klenk H.-P."/>
            <person name="Eisen J.A."/>
        </authorList>
    </citation>
    <scope>NUCLEOTIDE SEQUENCE [LARGE SCALE GENOMIC DNA]</scope>
    <source>
        <strain evidence="5">ATCC 8368 / DSM 20162 / CCUG 35730 / CIP 100753 / JCM 10117 / KCTC 9821 / NBRC 16120 / NCIMB 702349 / NCTC 13040</strain>
    </source>
</reference>
<dbReference type="Proteomes" id="UP000001213">
    <property type="component" value="Chromosome"/>
</dbReference>
<gene>
    <name evidence="4" type="ordered locus">Tpau_2230</name>
</gene>
<dbReference type="SMART" id="SM00822">
    <property type="entry name" value="PKS_KR"/>
    <property type="match status" value="1"/>
</dbReference>
<dbReference type="PROSITE" id="PS00061">
    <property type="entry name" value="ADH_SHORT"/>
    <property type="match status" value="1"/>
</dbReference>
<dbReference type="KEGG" id="tpr:Tpau_2230"/>
<dbReference type="PANTHER" id="PTHR43639">
    <property type="entry name" value="OXIDOREDUCTASE, SHORT-CHAIN DEHYDROGENASE/REDUCTASE FAMILY (AFU_ORTHOLOGUE AFUA_5G02870)"/>
    <property type="match status" value="1"/>
</dbReference>
<dbReference type="RefSeq" id="WP_013126861.1">
    <property type="nucleotide sequence ID" value="NC_014158.1"/>
</dbReference>
<evidence type="ECO:0000256" key="1">
    <source>
        <dbReference type="ARBA" id="ARBA00006484"/>
    </source>
</evidence>
<dbReference type="eggNOG" id="COG1028">
    <property type="taxonomic scope" value="Bacteria"/>
</dbReference>
<keyword evidence="5" id="KW-1185">Reference proteome</keyword>
<keyword evidence="2" id="KW-0560">Oxidoreductase</keyword>
<evidence type="ECO:0000313" key="4">
    <source>
        <dbReference type="EMBL" id="ADG78839.1"/>
    </source>
</evidence>
<comment type="similarity">
    <text evidence="1">Belongs to the short-chain dehydrogenases/reductases (SDR) family.</text>
</comment>
<dbReference type="PRINTS" id="PR00080">
    <property type="entry name" value="SDRFAMILY"/>
</dbReference>
<dbReference type="PANTHER" id="PTHR43639:SF1">
    <property type="entry name" value="SHORT-CHAIN DEHYDROGENASE_REDUCTASE FAMILY PROTEIN"/>
    <property type="match status" value="1"/>
</dbReference>
<dbReference type="HOGENOM" id="CLU_010194_1_3_11"/>